<dbReference type="GO" id="GO:0012505">
    <property type="term" value="C:endomembrane system"/>
    <property type="evidence" value="ECO:0007669"/>
    <property type="project" value="UniProtKB-SubCell"/>
</dbReference>
<feature type="transmembrane region" description="Helical" evidence="5">
    <location>
        <begin position="20"/>
        <end position="37"/>
    </location>
</feature>
<dbReference type="Proteomes" id="UP000070444">
    <property type="component" value="Unassembled WGS sequence"/>
</dbReference>
<evidence type="ECO:0000256" key="2">
    <source>
        <dbReference type="ARBA" id="ARBA00022692"/>
    </source>
</evidence>
<reference evidence="7 8" key="1">
    <citation type="journal article" date="2015" name="Genome Biol. Evol.">
        <title>Phylogenomic analyses indicate that early fungi evolved digesting cell walls of algal ancestors of land plants.</title>
        <authorList>
            <person name="Chang Y."/>
            <person name="Wang S."/>
            <person name="Sekimoto S."/>
            <person name="Aerts A.L."/>
            <person name="Choi C."/>
            <person name="Clum A."/>
            <person name="LaButti K.M."/>
            <person name="Lindquist E.A."/>
            <person name="Yee Ngan C."/>
            <person name="Ohm R.A."/>
            <person name="Salamov A.A."/>
            <person name="Grigoriev I.V."/>
            <person name="Spatafora J.W."/>
            <person name="Berbee M.L."/>
        </authorList>
    </citation>
    <scope>NUCLEOTIDE SEQUENCE [LARGE SCALE GENOMIC DNA]</scope>
    <source>
        <strain evidence="7 8">NRRL 28638</strain>
    </source>
</reference>
<dbReference type="InterPro" id="IPR003807">
    <property type="entry name" value="DUF202"/>
</dbReference>
<evidence type="ECO:0000313" key="7">
    <source>
        <dbReference type="EMBL" id="KXN70551.1"/>
    </source>
</evidence>
<evidence type="ECO:0000256" key="5">
    <source>
        <dbReference type="SAM" id="Phobius"/>
    </source>
</evidence>
<proteinExistence type="predicted"/>
<feature type="transmembrane region" description="Helical" evidence="5">
    <location>
        <begin position="84"/>
        <end position="108"/>
    </location>
</feature>
<evidence type="ECO:0000313" key="8">
    <source>
        <dbReference type="Proteomes" id="UP000070444"/>
    </source>
</evidence>
<evidence type="ECO:0000256" key="3">
    <source>
        <dbReference type="ARBA" id="ARBA00022989"/>
    </source>
</evidence>
<evidence type="ECO:0000256" key="1">
    <source>
        <dbReference type="ARBA" id="ARBA00004127"/>
    </source>
</evidence>
<feature type="transmembrane region" description="Helical" evidence="5">
    <location>
        <begin position="44"/>
        <end position="64"/>
    </location>
</feature>
<dbReference type="OrthoDB" id="2555434at2759"/>
<protein>
    <recommendedName>
        <fullName evidence="6">DUF202 domain-containing protein</fullName>
    </recommendedName>
</protein>
<keyword evidence="8" id="KW-1185">Reference proteome</keyword>
<gene>
    <name evidence="7" type="ORF">CONCODRAFT_17554</name>
</gene>
<keyword evidence="4 5" id="KW-0472">Membrane</keyword>
<name>A0A137P6K3_CONC2</name>
<feature type="domain" description="DUF202" evidence="6">
    <location>
        <begin position="13"/>
        <end position="68"/>
    </location>
</feature>
<evidence type="ECO:0000256" key="4">
    <source>
        <dbReference type="ARBA" id="ARBA00023136"/>
    </source>
</evidence>
<evidence type="ECO:0000259" key="6">
    <source>
        <dbReference type="Pfam" id="PF02656"/>
    </source>
</evidence>
<keyword evidence="3 5" id="KW-1133">Transmembrane helix</keyword>
<accession>A0A137P6K3</accession>
<keyword evidence="2 5" id="KW-0812">Transmembrane</keyword>
<dbReference type="EMBL" id="KQ964499">
    <property type="protein sequence ID" value="KXN70551.1"/>
    <property type="molecule type" value="Genomic_DNA"/>
</dbReference>
<dbReference type="PANTHER" id="PTHR38646:SF1">
    <property type="entry name" value="DUF202 DOMAIN-CONTAINING PROTEIN"/>
    <property type="match status" value="1"/>
</dbReference>
<organism evidence="7 8">
    <name type="scientific">Conidiobolus coronatus (strain ATCC 28846 / CBS 209.66 / NRRL 28638)</name>
    <name type="common">Delacroixia coronata</name>
    <dbReference type="NCBI Taxonomy" id="796925"/>
    <lineage>
        <taxon>Eukaryota</taxon>
        <taxon>Fungi</taxon>
        <taxon>Fungi incertae sedis</taxon>
        <taxon>Zoopagomycota</taxon>
        <taxon>Entomophthoromycotina</taxon>
        <taxon>Entomophthoromycetes</taxon>
        <taxon>Entomophthorales</taxon>
        <taxon>Ancylistaceae</taxon>
        <taxon>Conidiobolus</taxon>
    </lineage>
</organism>
<comment type="subcellular location">
    <subcellularLocation>
        <location evidence="1">Endomembrane system</location>
        <topology evidence="1">Multi-pass membrane protein</topology>
    </subcellularLocation>
</comment>
<dbReference type="Pfam" id="PF02656">
    <property type="entry name" value="DUF202"/>
    <property type="match status" value="1"/>
</dbReference>
<dbReference type="PANTHER" id="PTHR38646">
    <property type="entry name" value="YALI0F00814P"/>
    <property type="match status" value="1"/>
</dbReference>
<dbReference type="AlphaFoldDB" id="A0A137P6K3"/>
<sequence length="112" mass="12804">MNYRDNELLDIRARERTLDGAYWRTSIGLIGASLALIRLFKHKFLNLSIVFICLGVVLLIVDYFRRRAVNPNPKNPNPDVFMTSGTFVLITAIATLTGYCVVLFLVIYDTKY</sequence>